<dbReference type="InterPro" id="IPR003115">
    <property type="entry name" value="ParB_N"/>
</dbReference>
<evidence type="ECO:0000259" key="4">
    <source>
        <dbReference type="SMART" id="SM00470"/>
    </source>
</evidence>
<dbReference type="Pfam" id="PF17762">
    <property type="entry name" value="HTH_ParB"/>
    <property type="match status" value="1"/>
</dbReference>
<dbReference type="NCBIfam" id="TIGR00180">
    <property type="entry name" value="parB_part"/>
    <property type="match status" value="1"/>
</dbReference>
<dbReference type="Pfam" id="PF02195">
    <property type="entry name" value="ParB_N"/>
    <property type="match status" value="1"/>
</dbReference>
<organism evidence="5 6">
    <name type="scientific">Peloplasma aerotolerans</name>
    <dbReference type="NCBI Taxonomy" id="3044389"/>
    <lineage>
        <taxon>Bacteria</taxon>
        <taxon>Bacillati</taxon>
        <taxon>Mycoplasmatota</taxon>
        <taxon>Mollicutes</taxon>
        <taxon>Acholeplasmatales</taxon>
        <taxon>Acholeplasmataceae</taxon>
        <taxon>Peloplasma</taxon>
    </lineage>
</organism>
<proteinExistence type="inferred from homology"/>
<dbReference type="GO" id="GO:0003677">
    <property type="term" value="F:DNA binding"/>
    <property type="evidence" value="ECO:0007669"/>
    <property type="project" value="UniProtKB-KW"/>
</dbReference>
<dbReference type="PANTHER" id="PTHR33375">
    <property type="entry name" value="CHROMOSOME-PARTITIONING PROTEIN PARB-RELATED"/>
    <property type="match status" value="1"/>
</dbReference>
<dbReference type="GO" id="GO:0045881">
    <property type="term" value="P:positive regulation of sporulation resulting in formation of a cellular spore"/>
    <property type="evidence" value="ECO:0007669"/>
    <property type="project" value="TreeGrafter"/>
</dbReference>
<evidence type="ECO:0000313" key="5">
    <source>
        <dbReference type="EMBL" id="MDI6453669.1"/>
    </source>
</evidence>
<dbReference type="SUPFAM" id="SSF110849">
    <property type="entry name" value="ParB/Sulfiredoxin"/>
    <property type="match status" value="1"/>
</dbReference>
<keyword evidence="2" id="KW-0159">Chromosome partition</keyword>
<protein>
    <submittedName>
        <fullName evidence="5">ParB/RepB/Spo0J family partition protein</fullName>
    </submittedName>
</protein>
<reference evidence="5" key="1">
    <citation type="submission" date="2023-05" db="EMBL/GenBank/DDBJ databases">
        <title>Mariniplasma microaerophilum sp. nov., a novel anaerobic mollicute isolated from terrestrial mud volcano, Taman Peninsula, Russia.</title>
        <authorList>
            <person name="Khomyakova M.A."/>
            <person name="Merkel A.Y."/>
            <person name="Slobodkin A.I."/>
        </authorList>
    </citation>
    <scope>NUCLEOTIDE SEQUENCE</scope>
    <source>
        <strain evidence="5">M4Ah</strain>
    </source>
</reference>
<dbReference type="InterPro" id="IPR004437">
    <property type="entry name" value="ParB/RepB/Spo0J"/>
</dbReference>
<evidence type="ECO:0000256" key="2">
    <source>
        <dbReference type="ARBA" id="ARBA00022829"/>
    </source>
</evidence>
<dbReference type="InterPro" id="IPR036086">
    <property type="entry name" value="ParB/Sulfiredoxin_sf"/>
</dbReference>
<keyword evidence="6" id="KW-1185">Reference proteome</keyword>
<dbReference type="GO" id="GO:0007059">
    <property type="term" value="P:chromosome segregation"/>
    <property type="evidence" value="ECO:0007669"/>
    <property type="project" value="UniProtKB-KW"/>
</dbReference>
<keyword evidence="3" id="KW-0238">DNA-binding</keyword>
<dbReference type="FunFam" id="1.10.10.2830:FF:000001">
    <property type="entry name" value="Chromosome partitioning protein ParB"/>
    <property type="match status" value="1"/>
</dbReference>
<dbReference type="InterPro" id="IPR050336">
    <property type="entry name" value="Chromosome_partition/occlusion"/>
</dbReference>
<dbReference type="GO" id="GO:0005694">
    <property type="term" value="C:chromosome"/>
    <property type="evidence" value="ECO:0007669"/>
    <property type="project" value="TreeGrafter"/>
</dbReference>
<dbReference type="Gene3D" id="1.10.10.2830">
    <property type="match status" value="1"/>
</dbReference>
<comment type="caution">
    <text evidence="5">The sequence shown here is derived from an EMBL/GenBank/DDBJ whole genome shotgun (WGS) entry which is preliminary data.</text>
</comment>
<evidence type="ECO:0000313" key="6">
    <source>
        <dbReference type="Proteomes" id="UP001431532"/>
    </source>
</evidence>
<dbReference type="Gene3D" id="3.90.1530.30">
    <property type="match status" value="1"/>
</dbReference>
<sequence length="275" mass="31792">MNEDKKARTFLDLLSEHHVDDVLEGETIEEILLEKIKPNPFQPRRLFDEEKINELAQSIKEHGIFQPIILKKVKQGYIIVSGERRFRAAQKVGLKAIPSIIRQYEESKVAEIALAENLQRENLTPIEEAEAYKIVMSNLKLTQTELAEKVGKSRSHVTNTLGLLNLPQEVQQLLLTNQISMGHARALSKLEDSNQIVKLAHRTIKNQLSVRQIEELTKIEEKTNKIKRSSEPKYTSEENELFNTYGQKVKIDDKKIVIYYKEDQLKNLIDKLLKK</sequence>
<name>A0AAW6UDE5_9MOLU</name>
<feature type="domain" description="ParB-like N-terminal" evidence="4">
    <location>
        <begin position="29"/>
        <end position="118"/>
    </location>
</feature>
<dbReference type="PANTHER" id="PTHR33375:SF1">
    <property type="entry name" value="CHROMOSOME-PARTITIONING PROTEIN PARB-RELATED"/>
    <property type="match status" value="1"/>
</dbReference>
<evidence type="ECO:0000256" key="1">
    <source>
        <dbReference type="ARBA" id="ARBA00006295"/>
    </source>
</evidence>
<dbReference type="RefSeq" id="WP_282840112.1">
    <property type="nucleotide sequence ID" value="NZ_JASCXW010000043.1"/>
</dbReference>
<dbReference type="SMART" id="SM00470">
    <property type="entry name" value="ParB"/>
    <property type="match status" value="1"/>
</dbReference>
<dbReference type="InterPro" id="IPR041468">
    <property type="entry name" value="HTH_ParB/Spo0J"/>
</dbReference>
<gene>
    <name evidence="5" type="ORF">QJ521_08835</name>
</gene>
<dbReference type="FunFam" id="3.90.1530.30:FF:000001">
    <property type="entry name" value="Chromosome partitioning protein ParB"/>
    <property type="match status" value="1"/>
</dbReference>
<evidence type="ECO:0000256" key="3">
    <source>
        <dbReference type="ARBA" id="ARBA00023125"/>
    </source>
</evidence>
<comment type="similarity">
    <text evidence="1">Belongs to the ParB family.</text>
</comment>
<dbReference type="AlphaFoldDB" id="A0AAW6UDE5"/>
<dbReference type="EMBL" id="JASCXW010000043">
    <property type="protein sequence ID" value="MDI6453669.1"/>
    <property type="molecule type" value="Genomic_DNA"/>
</dbReference>
<accession>A0AAW6UDE5</accession>
<dbReference type="SUPFAM" id="SSF109709">
    <property type="entry name" value="KorB DNA-binding domain-like"/>
    <property type="match status" value="1"/>
</dbReference>
<dbReference type="CDD" id="cd16393">
    <property type="entry name" value="SPO0J_N"/>
    <property type="match status" value="1"/>
</dbReference>
<dbReference type="Proteomes" id="UP001431532">
    <property type="component" value="Unassembled WGS sequence"/>
</dbReference>